<proteinExistence type="predicted"/>
<dbReference type="AlphaFoldDB" id="A0AA39MI40"/>
<dbReference type="EMBL" id="JAUEPT010000065">
    <property type="protein sequence ID" value="KAK0435167.1"/>
    <property type="molecule type" value="Genomic_DNA"/>
</dbReference>
<evidence type="ECO:0000313" key="3">
    <source>
        <dbReference type="Proteomes" id="UP001175226"/>
    </source>
</evidence>
<protein>
    <submittedName>
        <fullName evidence="2">Uncharacterized protein</fullName>
    </submittedName>
</protein>
<feature type="compositionally biased region" description="Low complexity" evidence="1">
    <location>
        <begin position="66"/>
        <end position="76"/>
    </location>
</feature>
<gene>
    <name evidence="2" type="ORF">EV421DRAFT_1740417</name>
</gene>
<feature type="region of interest" description="Disordered" evidence="1">
    <location>
        <begin position="59"/>
        <end position="81"/>
    </location>
</feature>
<evidence type="ECO:0000256" key="1">
    <source>
        <dbReference type="SAM" id="MobiDB-lite"/>
    </source>
</evidence>
<comment type="caution">
    <text evidence="2">The sequence shown here is derived from an EMBL/GenBank/DDBJ whole genome shotgun (WGS) entry which is preliminary data.</text>
</comment>
<evidence type="ECO:0000313" key="2">
    <source>
        <dbReference type="EMBL" id="KAK0435167.1"/>
    </source>
</evidence>
<dbReference type="Proteomes" id="UP001175226">
    <property type="component" value="Unassembled WGS sequence"/>
</dbReference>
<keyword evidence="3" id="KW-1185">Reference proteome</keyword>
<organism evidence="2 3">
    <name type="scientific">Armillaria borealis</name>
    <dbReference type="NCBI Taxonomy" id="47425"/>
    <lineage>
        <taxon>Eukaryota</taxon>
        <taxon>Fungi</taxon>
        <taxon>Dikarya</taxon>
        <taxon>Basidiomycota</taxon>
        <taxon>Agaricomycotina</taxon>
        <taxon>Agaricomycetes</taxon>
        <taxon>Agaricomycetidae</taxon>
        <taxon>Agaricales</taxon>
        <taxon>Marasmiineae</taxon>
        <taxon>Physalacriaceae</taxon>
        <taxon>Armillaria</taxon>
    </lineage>
</organism>
<reference evidence="2" key="1">
    <citation type="submission" date="2023-06" db="EMBL/GenBank/DDBJ databases">
        <authorList>
            <consortium name="Lawrence Berkeley National Laboratory"/>
            <person name="Ahrendt S."/>
            <person name="Sahu N."/>
            <person name="Indic B."/>
            <person name="Wong-Bajracharya J."/>
            <person name="Merenyi Z."/>
            <person name="Ke H.-M."/>
            <person name="Monk M."/>
            <person name="Kocsube S."/>
            <person name="Drula E."/>
            <person name="Lipzen A."/>
            <person name="Balint B."/>
            <person name="Henrissat B."/>
            <person name="Andreopoulos B."/>
            <person name="Martin F.M."/>
            <person name="Harder C.B."/>
            <person name="Rigling D."/>
            <person name="Ford K.L."/>
            <person name="Foster G.D."/>
            <person name="Pangilinan J."/>
            <person name="Papanicolaou A."/>
            <person name="Barry K."/>
            <person name="LaButti K."/>
            <person name="Viragh M."/>
            <person name="Koriabine M."/>
            <person name="Yan M."/>
            <person name="Riley R."/>
            <person name="Champramary S."/>
            <person name="Plett K.L."/>
            <person name="Tsai I.J."/>
            <person name="Slot J."/>
            <person name="Sipos G."/>
            <person name="Plett J."/>
            <person name="Nagy L.G."/>
            <person name="Grigoriev I.V."/>
        </authorList>
    </citation>
    <scope>NUCLEOTIDE SEQUENCE</scope>
    <source>
        <strain evidence="2">FPL87.14</strain>
    </source>
</reference>
<sequence length="294" mass="32611">MGKASPGQELPDENGSRRQLVVCTTSTIRILSLNHARLMPSKHSVNSLSTSAVRLCDARESETRTTDTNTHTESNHPIQTHTPPHALAMLGLHKDNAHTLDSSDAQSVEIPGTTIECGSRFLGQARGLTRRWIMRTPSRDSSQDTDVPVRVADALANIKAASLGHACFRERYDGIIQPSTPTQSFGLGHFTSRGHCNSVYFTRDAVYRSAKDGDDKEEERPLSRRRNTYEPTLLMSTVSCAPGECFRLQAQAEQGRMLRTGDPRTTGEIMEPLKNIRRLVYSMKTFFLPLGNDT</sequence>
<accession>A0AA39MI40</accession>
<name>A0AA39MI40_9AGAR</name>